<evidence type="ECO:0000256" key="1">
    <source>
        <dbReference type="SAM" id="Phobius"/>
    </source>
</evidence>
<keyword evidence="1" id="KW-0812">Transmembrane</keyword>
<feature type="transmembrane region" description="Helical" evidence="1">
    <location>
        <begin position="224"/>
        <end position="245"/>
    </location>
</feature>
<reference evidence="2" key="1">
    <citation type="journal article" date="2021" name="Proc. Natl. Acad. Sci. U.S.A.">
        <title>A Catalog of Tens of Thousands of Viruses from Human Metagenomes Reveals Hidden Associations with Chronic Diseases.</title>
        <authorList>
            <person name="Tisza M.J."/>
            <person name="Buck C.B."/>
        </authorList>
    </citation>
    <scope>NUCLEOTIDE SEQUENCE</scope>
    <source>
        <strain evidence="2">Ct91l7</strain>
    </source>
</reference>
<dbReference type="EMBL" id="BK015008">
    <property type="protein sequence ID" value="DAD86810.1"/>
    <property type="molecule type" value="Genomic_DNA"/>
</dbReference>
<name>A0A8S5MXR0_9CAUD</name>
<accession>A0A8S5MXR0</accession>
<evidence type="ECO:0000313" key="2">
    <source>
        <dbReference type="EMBL" id="DAD86810.1"/>
    </source>
</evidence>
<keyword evidence="1" id="KW-1133">Transmembrane helix</keyword>
<keyword evidence="1" id="KW-0472">Membrane</keyword>
<protein>
    <submittedName>
        <fullName evidence="2">Uncharacterized protein</fullName>
    </submittedName>
</protein>
<proteinExistence type="predicted"/>
<organism evidence="2">
    <name type="scientific">Siphoviridae sp. ct91l7</name>
    <dbReference type="NCBI Taxonomy" id="2826173"/>
    <lineage>
        <taxon>Viruses</taxon>
        <taxon>Duplodnaviria</taxon>
        <taxon>Heunggongvirae</taxon>
        <taxon>Uroviricota</taxon>
        <taxon>Caudoviricetes</taxon>
    </lineage>
</organism>
<sequence>MKKYFAMVLAVVLLCICTGALAMGWGRADNPPPTYTVTVTKLDKVATTSGAAYTPAPGKAATVGTVVYFTAKFADAEGNPVQGTINLTDMDVLYLDGDVVAAIVTGAYPAVRAVYEYTTPLAELTYDGKPVTISGDTVTIGSLTFTRRNGVAVDVSIAGGLADLTRELNALSMTLDDIYAGRIYMDDAALVTNLGQHIKAEATAVWGADGVVVRTPDLPQTGSAPVYVGFVMILAALVLGVRVWAKR</sequence>